<organism evidence="2 3">
    <name type="scientific">Akanthomyces muscarius</name>
    <name type="common">Entomopathogenic fungus</name>
    <name type="synonym">Lecanicillium muscarium</name>
    <dbReference type="NCBI Taxonomy" id="2231603"/>
    <lineage>
        <taxon>Eukaryota</taxon>
        <taxon>Fungi</taxon>
        <taxon>Dikarya</taxon>
        <taxon>Ascomycota</taxon>
        <taxon>Pezizomycotina</taxon>
        <taxon>Sordariomycetes</taxon>
        <taxon>Hypocreomycetidae</taxon>
        <taxon>Hypocreales</taxon>
        <taxon>Cordycipitaceae</taxon>
        <taxon>Akanthomyces</taxon>
    </lineage>
</organism>
<feature type="transmembrane region" description="Helical" evidence="1">
    <location>
        <begin position="133"/>
        <end position="154"/>
    </location>
</feature>
<evidence type="ECO:0000256" key="1">
    <source>
        <dbReference type="SAM" id="Phobius"/>
    </source>
</evidence>
<proteinExistence type="predicted"/>
<comment type="caution">
    <text evidence="2">The sequence shown here is derived from an EMBL/GenBank/DDBJ whole genome shotgun (WGS) entry which is preliminary data.</text>
</comment>
<evidence type="ECO:0000313" key="2">
    <source>
        <dbReference type="EMBL" id="KAJ4165615.1"/>
    </source>
</evidence>
<name>A0A9W8QQF5_AKAMU</name>
<gene>
    <name evidence="2" type="ORF">LMH87_007239</name>
</gene>
<feature type="transmembrane region" description="Helical" evidence="1">
    <location>
        <begin position="37"/>
        <end position="55"/>
    </location>
</feature>
<keyword evidence="3" id="KW-1185">Reference proteome</keyword>
<feature type="transmembrane region" description="Helical" evidence="1">
    <location>
        <begin position="6"/>
        <end position="25"/>
    </location>
</feature>
<dbReference type="KEGG" id="amus:LMH87_007239"/>
<dbReference type="EMBL" id="JAJHUN010000001">
    <property type="protein sequence ID" value="KAJ4165615.1"/>
    <property type="molecule type" value="Genomic_DNA"/>
</dbReference>
<keyword evidence="1" id="KW-0812">Transmembrane</keyword>
<dbReference type="AlphaFoldDB" id="A0A9W8QQF5"/>
<dbReference type="Proteomes" id="UP001144673">
    <property type="component" value="Chromosome 1"/>
</dbReference>
<accession>A0A9W8QQF5</accession>
<sequence>MISLISMVALFVLAVFVPAASHWLLKRKSPFGKDLRIAKIGILALFFGSILVVLSRTTMQFIVTQSIYTIDMCYVLAITSVIAFLAGAKSLEASGTGLVYMTVVFMRTIGSLVAGPIIFGVFRVGLSMGGDWIGLPFFFEVLLQVFTVAVTFCIRERRSAVETTVDE</sequence>
<keyword evidence="1" id="KW-0472">Membrane</keyword>
<dbReference type="GeneID" id="80894398"/>
<dbReference type="RefSeq" id="XP_056060530.1">
    <property type="nucleotide sequence ID" value="XM_056192296.1"/>
</dbReference>
<evidence type="ECO:0000313" key="3">
    <source>
        <dbReference type="Proteomes" id="UP001144673"/>
    </source>
</evidence>
<feature type="transmembrane region" description="Helical" evidence="1">
    <location>
        <begin position="67"/>
        <end position="86"/>
    </location>
</feature>
<reference evidence="2" key="1">
    <citation type="journal article" date="2023" name="Access Microbiol">
        <title>De-novo genome assembly for Akanthomyces muscarius, a biocontrol agent of insect agricultural pests.</title>
        <authorList>
            <person name="Erdos Z."/>
            <person name="Studholme D.J."/>
            <person name="Raymond B."/>
            <person name="Sharma M."/>
        </authorList>
    </citation>
    <scope>NUCLEOTIDE SEQUENCE</scope>
    <source>
        <strain evidence="2">Ve6</strain>
    </source>
</reference>
<keyword evidence="1" id="KW-1133">Transmembrane helix</keyword>
<protein>
    <submittedName>
        <fullName evidence="2">Uncharacterized protein</fullName>
    </submittedName>
</protein>
<feature type="transmembrane region" description="Helical" evidence="1">
    <location>
        <begin position="98"/>
        <end position="121"/>
    </location>
</feature>